<comment type="caution">
    <text evidence="3">The sequence shown here is derived from an EMBL/GenBank/DDBJ whole genome shotgun (WGS) entry which is preliminary data.</text>
</comment>
<sequence>MAVTPEDAADYLSRTNFKSIIELLTAEAILHRSEDPVLFCRTLLDQKIQARGGAAYAPEQATEYVRQCYADASANADENGRIQGKTSSTSGAADVDGLTNRLALLESLIEACRTIATKLDPMEATQAIINQTLKVLLADRATIFTKDPHSNNLILMVAEGARNIRVPIGKGIAGSVAESGVICNIKDAYNDPRFDPSFDRETGYKTKSILCGPIKDQNDNIVGVLQVINKKDDSVFSDLDAEMLTILSTQAGIALKNANLYLQMENSRQKFRSLLDIIAALQSELGTNSLIFTMTQRAPKVVGADRCTIFLVDNDNQELWAMQGEVNIRIPKNAGIAGEVATAGEIVNIPDAYSDTRFNQEVDKKSGYITRSILCMPIKAGKEVVGVIQLLNKDEGPFDEEDEEVMGSFLSIAGPILKSSNLFQSGTGKKAKSDEKSEFPGGSDLSVPTERTKDKAPMMPAFGEDGDEEDDDGGF</sequence>
<dbReference type="SMART" id="SM00065">
    <property type="entry name" value="GAF"/>
    <property type="match status" value="2"/>
</dbReference>
<dbReference type="Gene3D" id="3.30.450.40">
    <property type="match status" value="2"/>
</dbReference>
<accession>A0A9W7B4D4</accession>
<protein>
    <recommendedName>
        <fullName evidence="2">GAF domain-containing protein</fullName>
    </recommendedName>
</protein>
<dbReference type="OrthoDB" id="74705at2759"/>
<keyword evidence="4" id="KW-1185">Reference proteome</keyword>
<gene>
    <name evidence="3" type="ORF">TrST_g11800</name>
</gene>
<feature type="domain" description="GAF" evidence="2">
    <location>
        <begin position="286"/>
        <end position="427"/>
    </location>
</feature>
<evidence type="ECO:0000313" key="4">
    <source>
        <dbReference type="Proteomes" id="UP001165085"/>
    </source>
</evidence>
<dbReference type="SUPFAM" id="SSF55781">
    <property type="entry name" value="GAF domain-like"/>
    <property type="match status" value="2"/>
</dbReference>
<proteinExistence type="predicted"/>
<dbReference type="PANTHER" id="PTHR43155">
    <property type="entry name" value="CYCLIC DI-GMP PHOSPHODIESTERASE PA4108-RELATED"/>
    <property type="match status" value="1"/>
</dbReference>
<evidence type="ECO:0000256" key="1">
    <source>
        <dbReference type="SAM" id="MobiDB-lite"/>
    </source>
</evidence>
<dbReference type="Proteomes" id="UP001165085">
    <property type="component" value="Unassembled WGS sequence"/>
</dbReference>
<dbReference type="Pfam" id="PF01590">
    <property type="entry name" value="GAF"/>
    <property type="match status" value="2"/>
</dbReference>
<feature type="domain" description="GAF" evidence="2">
    <location>
        <begin position="107"/>
        <end position="265"/>
    </location>
</feature>
<dbReference type="InterPro" id="IPR029016">
    <property type="entry name" value="GAF-like_dom_sf"/>
</dbReference>
<dbReference type="EMBL" id="BRXY01000255">
    <property type="protein sequence ID" value="GMH81285.1"/>
    <property type="molecule type" value="Genomic_DNA"/>
</dbReference>
<reference evidence="4" key="1">
    <citation type="journal article" date="2023" name="Commun. Biol.">
        <title>Genome analysis of Parmales, the sister group of diatoms, reveals the evolutionary specialization of diatoms from phago-mixotrophs to photoautotrophs.</title>
        <authorList>
            <person name="Ban H."/>
            <person name="Sato S."/>
            <person name="Yoshikawa S."/>
            <person name="Yamada K."/>
            <person name="Nakamura Y."/>
            <person name="Ichinomiya M."/>
            <person name="Sato N."/>
            <person name="Blanc-Mathieu R."/>
            <person name="Endo H."/>
            <person name="Kuwata A."/>
            <person name="Ogata H."/>
        </authorList>
    </citation>
    <scope>NUCLEOTIDE SEQUENCE [LARGE SCALE GENOMIC DNA]</scope>
    <source>
        <strain evidence="4">NIES 3701</strain>
    </source>
</reference>
<name>A0A9W7B4D4_9STRA</name>
<evidence type="ECO:0000313" key="3">
    <source>
        <dbReference type="EMBL" id="GMH81285.1"/>
    </source>
</evidence>
<organism evidence="3 4">
    <name type="scientific">Triparma strigata</name>
    <dbReference type="NCBI Taxonomy" id="1606541"/>
    <lineage>
        <taxon>Eukaryota</taxon>
        <taxon>Sar</taxon>
        <taxon>Stramenopiles</taxon>
        <taxon>Ochrophyta</taxon>
        <taxon>Bolidophyceae</taxon>
        <taxon>Parmales</taxon>
        <taxon>Triparmaceae</taxon>
        <taxon>Triparma</taxon>
    </lineage>
</organism>
<feature type="region of interest" description="Disordered" evidence="1">
    <location>
        <begin position="423"/>
        <end position="475"/>
    </location>
</feature>
<evidence type="ECO:0000259" key="2">
    <source>
        <dbReference type="SMART" id="SM00065"/>
    </source>
</evidence>
<dbReference type="AlphaFoldDB" id="A0A9W7B4D4"/>
<feature type="compositionally biased region" description="Acidic residues" evidence="1">
    <location>
        <begin position="464"/>
        <end position="475"/>
    </location>
</feature>
<dbReference type="InterPro" id="IPR003018">
    <property type="entry name" value="GAF"/>
</dbReference>
<dbReference type="PANTHER" id="PTHR43155:SF2">
    <property type="entry name" value="CYCLIC DI-GMP PHOSPHODIESTERASE PA4108"/>
    <property type="match status" value="1"/>
</dbReference>